<evidence type="ECO:0000313" key="6">
    <source>
        <dbReference type="Proteomes" id="UP001374535"/>
    </source>
</evidence>
<dbReference type="PANTHER" id="PTHR31775">
    <property type="entry name" value="OS02G0117200 PROTEIN"/>
    <property type="match status" value="1"/>
</dbReference>
<feature type="coiled-coil region" evidence="2">
    <location>
        <begin position="142"/>
        <end position="180"/>
    </location>
</feature>
<keyword evidence="6" id="KW-1185">Reference proteome</keyword>
<comment type="similarity">
    <text evidence="1">Belongs to the remorin family.</text>
</comment>
<name>A0AAQ3NR73_VIGMU</name>
<accession>A0AAQ3NR73</accession>
<feature type="domain" description="Remorin C-terminal" evidence="4">
    <location>
        <begin position="109"/>
        <end position="212"/>
    </location>
</feature>
<dbReference type="InterPro" id="IPR005516">
    <property type="entry name" value="Remorin_C"/>
</dbReference>
<evidence type="ECO:0000256" key="3">
    <source>
        <dbReference type="SAM" id="MobiDB-lite"/>
    </source>
</evidence>
<proteinExistence type="inferred from homology"/>
<dbReference type="AlphaFoldDB" id="A0AAQ3NR73"/>
<evidence type="ECO:0000259" key="4">
    <source>
        <dbReference type="Pfam" id="PF03763"/>
    </source>
</evidence>
<evidence type="ECO:0000313" key="5">
    <source>
        <dbReference type="EMBL" id="WVZ13252.1"/>
    </source>
</evidence>
<evidence type="ECO:0000256" key="2">
    <source>
        <dbReference type="SAM" id="Coils"/>
    </source>
</evidence>
<reference evidence="5 6" key="1">
    <citation type="journal article" date="2023" name="Life. Sci Alliance">
        <title>Evolutionary insights into 3D genome organization and epigenetic landscape of Vigna mungo.</title>
        <authorList>
            <person name="Junaid A."/>
            <person name="Singh B."/>
            <person name="Bhatia S."/>
        </authorList>
    </citation>
    <scope>NUCLEOTIDE SEQUENCE [LARGE SCALE GENOMIC DNA]</scope>
    <source>
        <strain evidence="5">Urdbean</strain>
    </source>
</reference>
<dbReference type="Pfam" id="PF03763">
    <property type="entry name" value="Remorin_C"/>
    <property type="match status" value="1"/>
</dbReference>
<gene>
    <name evidence="5" type="ORF">V8G54_017782</name>
</gene>
<evidence type="ECO:0000256" key="1">
    <source>
        <dbReference type="ARBA" id="ARBA00005711"/>
    </source>
</evidence>
<dbReference type="PANTHER" id="PTHR31775:SF29">
    <property type="entry name" value="REMORIN C-TERMINAL DOMAIN-CONTAINING PROTEIN"/>
    <property type="match status" value="1"/>
</dbReference>
<feature type="region of interest" description="Disordered" evidence="3">
    <location>
        <begin position="37"/>
        <end position="97"/>
    </location>
</feature>
<sequence>MEAVATGSANLQIPPIQFQGAKLIGCEELFRSRREASSVSNKTQPELHHHHVVVDSVPPLQEKESDKPDPPNDNLASPSPPPVEDHLAEKETEDSVSKDVMLARVLTEKRLALIKAWEESEKTKADNRQVHSAVELWEDSKKASIEAELKKIEENLERKKAEYVEKMKNKVAEIHRLAEEKRACVDAQKSEEFLEVEETAAKFRSRGVTPRKFFACFSA</sequence>
<dbReference type="EMBL" id="CP144696">
    <property type="protein sequence ID" value="WVZ13252.1"/>
    <property type="molecule type" value="Genomic_DNA"/>
</dbReference>
<protein>
    <recommendedName>
        <fullName evidence="4">Remorin C-terminal domain-containing protein</fullName>
    </recommendedName>
</protein>
<dbReference type="Proteomes" id="UP001374535">
    <property type="component" value="Chromosome 5"/>
</dbReference>
<feature type="compositionally biased region" description="Basic and acidic residues" evidence="3">
    <location>
        <begin position="83"/>
        <end position="97"/>
    </location>
</feature>
<keyword evidence="2" id="KW-0175">Coiled coil</keyword>
<organism evidence="5 6">
    <name type="scientific">Vigna mungo</name>
    <name type="common">Black gram</name>
    <name type="synonym">Phaseolus mungo</name>
    <dbReference type="NCBI Taxonomy" id="3915"/>
    <lineage>
        <taxon>Eukaryota</taxon>
        <taxon>Viridiplantae</taxon>
        <taxon>Streptophyta</taxon>
        <taxon>Embryophyta</taxon>
        <taxon>Tracheophyta</taxon>
        <taxon>Spermatophyta</taxon>
        <taxon>Magnoliopsida</taxon>
        <taxon>eudicotyledons</taxon>
        <taxon>Gunneridae</taxon>
        <taxon>Pentapetalae</taxon>
        <taxon>rosids</taxon>
        <taxon>fabids</taxon>
        <taxon>Fabales</taxon>
        <taxon>Fabaceae</taxon>
        <taxon>Papilionoideae</taxon>
        <taxon>50 kb inversion clade</taxon>
        <taxon>NPAAA clade</taxon>
        <taxon>indigoferoid/millettioid clade</taxon>
        <taxon>Phaseoleae</taxon>
        <taxon>Vigna</taxon>
    </lineage>
</organism>
<feature type="compositionally biased region" description="Basic and acidic residues" evidence="3">
    <location>
        <begin position="61"/>
        <end position="70"/>
    </location>
</feature>